<dbReference type="Proteomes" id="UP001065298">
    <property type="component" value="Chromosome 3"/>
</dbReference>
<evidence type="ECO:0000313" key="2">
    <source>
        <dbReference type="Proteomes" id="UP001065298"/>
    </source>
</evidence>
<evidence type="ECO:0000313" key="1">
    <source>
        <dbReference type="EMBL" id="KAI8675306.1"/>
    </source>
</evidence>
<proteinExistence type="predicted"/>
<accession>A0ACC0R4R3</accession>
<name>A0ACC0R4R3_9HYPO</name>
<comment type="caution">
    <text evidence="1">The sequence shown here is derived from an EMBL/GenBank/DDBJ whole genome shotgun (WGS) entry which is preliminary data.</text>
</comment>
<organism evidence="1 2">
    <name type="scientific">Fusarium keratoplasticum</name>
    <dbReference type="NCBI Taxonomy" id="1328300"/>
    <lineage>
        <taxon>Eukaryota</taxon>
        <taxon>Fungi</taxon>
        <taxon>Dikarya</taxon>
        <taxon>Ascomycota</taxon>
        <taxon>Pezizomycotina</taxon>
        <taxon>Sordariomycetes</taxon>
        <taxon>Hypocreomycetidae</taxon>
        <taxon>Hypocreales</taxon>
        <taxon>Nectriaceae</taxon>
        <taxon>Fusarium</taxon>
        <taxon>Fusarium solani species complex</taxon>
    </lineage>
</organism>
<reference evidence="1" key="1">
    <citation type="submission" date="2022-06" db="EMBL/GenBank/DDBJ databases">
        <title>Fusarium solani species complex genomes reveal bases of compartmentalisation and animal pathogenesis.</title>
        <authorList>
            <person name="Tsai I.J."/>
        </authorList>
    </citation>
    <scope>NUCLEOTIDE SEQUENCE</scope>
    <source>
        <strain evidence="1">Fu6.1</strain>
    </source>
</reference>
<keyword evidence="2" id="KW-1185">Reference proteome</keyword>
<protein>
    <submittedName>
        <fullName evidence="1">Uncharacterized protein</fullName>
    </submittedName>
</protein>
<sequence>MEAVGLAVGVAALIGTLKDCIDLYLMISADMSPGEDAALLTTKLNAEKRLFFKWADRVGLAKPRKWDRRLDDKDLNTTVAGVLSSIKTLLGEAKALESRYGLERRGLSIDRTSFADVNLPKARASRMERFFRRFDQVDLSKSTLKGGKEAKKLGVKDRCCWVIRDKDKFGQLLQELCYLNSRLHDLVPDTRIQRLKQILKAASGMPYALEAVQRAIRTAKRKEKSDSSTARV</sequence>
<gene>
    <name evidence="1" type="ORF">NCS57_00431400</name>
</gene>
<dbReference type="EMBL" id="CM046505">
    <property type="protein sequence ID" value="KAI8675306.1"/>
    <property type="molecule type" value="Genomic_DNA"/>
</dbReference>